<evidence type="ECO:0000313" key="3">
    <source>
        <dbReference type="EMBL" id="KAL1835417.1"/>
    </source>
</evidence>
<accession>A0ABR3V122</accession>
<reference evidence="3 4" key="1">
    <citation type="journal article" date="2024" name="Commun. Biol.">
        <title>Comparative genomic analysis of thermophilic fungi reveals convergent evolutionary adaptations and gene losses.</title>
        <authorList>
            <person name="Steindorff A.S."/>
            <person name="Aguilar-Pontes M.V."/>
            <person name="Robinson A.J."/>
            <person name="Andreopoulos B."/>
            <person name="LaButti K."/>
            <person name="Kuo A."/>
            <person name="Mondo S."/>
            <person name="Riley R."/>
            <person name="Otillar R."/>
            <person name="Haridas S."/>
            <person name="Lipzen A."/>
            <person name="Grimwood J."/>
            <person name="Schmutz J."/>
            <person name="Clum A."/>
            <person name="Reid I.D."/>
            <person name="Moisan M.C."/>
            <person name="Butler G."/>
            <person name="Nguyen T.T.M."/>
            <person name="Dewar K."/>
            <person name="Conant G."/>
            <person name="Drula E."/>
            <person name="Henrissat B."/>
            <person name="Hansel C."/>
            <person name="Singer S."/>
            <person name="Hutchinson M.I."/>
            <person name="de Vries R.P."/>
            <person name="Natvig D.O."/>
            <person name="Powell A.J."/>
            <person name="Tsang A."/>
            <person name="Grigoriev I.V."/>
        </authorList>
    </citation>
    <scope>NUCLEOTIDE SEQUENCE [LARGE SCALE GENOMIC DNA]</scope>
    <source>
        <strain evidence="3 4">ATCC 24622</strain>
    </source>
</reference>
<evidence type="ECO:0000256" key="2">
    <source>
        <dbReference type="SAM" id="MobiDB-lite"/>
    </source>
</evidence>
<feature type="compositionally biased region" description="Acidic residues" evidence="2">
    <location>
        <begin position="57"/>
        <end position="66"/>
    </location>
</feature>
<evidence type="ECO:0000256" key="1">
    <source>
        <dbReference type="ARBA" id="ARBA00006545"/>
    </source>
</evidence>
<comment type="similarity">
    <text evidence="1">Belongs to the VPS13 family.</text>
</comment>
<dbReference type="EMBL" id="JAZHXJ010003162">
    <property type="protein sequence ID" value="KAL1835417.1"/>
    <property type="molecule type" value="Genomic_DNA"/>
</dbReference>
<organism evidence="3 4">
    <name type="scientific">Phialemonium thermophilum</name>
    <dbReference type="NCBI Taxonomy" id="223376"/>
    <lineage>
        <taxon>Eukaryota</taxon>
        <taxon>Fungi</taxon>
        <taxon>Dikarya</taxon>
        <taxon>Ascomycota</taxon>
        <taxon>Pezizomycotina</taxon>
        <taxon>Sordariomycetes</taxon>
        <taxon>Sordariomycetidae</taxon>
        <taxon>Cephalothecales</taxon>
        <taxon>Cephalothecaceae</taxon>
        <taxon>Phialemonium</taxon>
    </lineage>
</organism>
<feature type="region of interest" description="Disordered" evidence="2">
    <location>
        <begin position="45"/>
        <end position="87"/>
    </location>
</feature>
<comment type="caution">
    <text evidence="3">The sequence shown here is derived from an EMBL/GenBank/DDBJ whole genome shotgun (WGS) entry which is preliminary data.</text>
</comment>
<keyword evidence="4" id="KW-1185">Reference proteome</keyword>
<dbReference type="InterPro" id="IPR026847">
    <property type="entry name" value="VPS13"/>
</dbReference>
<protein>
    <submittedName>
        <fullName evidence="3">Uncharacterized protein</fullName>
    </submittedName>
</protein>
<sequence length="345" mass="37523">MPVYEGVETNVSAAISTINLVVTRRTLLTLLDFVLVTFTNGGEGGAAGEQQQLQRIDEEEDADSAVDVEGVSSQQHPKPNPSPNGGAIRVKVDLKSIRMILNNDGIRLATLSFNHAEVGVFLLGRTMRVSTRLGDLSLVDDVNQGVSARSALRQLVTIRGDELADFRYETWDRAAAQDTTTPGLHPGYDSSVYLRAGSVQVNFVEEPFRKLVDFVVQFGKMQALYNAARQAAASQASQLQQSRSRVQFDVLVRTPIVVFPRLSEAQPQPQRDVLTAYLGEIYALNKFAPLDDAAASETAMLVTAGIRNIRLTSLFHYPGATAEDESRTTRARRSGGGPTGRCEAA</sequence>
<feature type="region of interest" description="Disordered" evidence="2">
    <location>
        <begin position="321"/>
        <end position="345"/>
    </location>
</feature>
<proteinExistence type="inferred from homology"/>
<dbReference type="Proteomes" id="UP001586593">
    <property type="component" value="Unassembled WGS sequence"/>
</dbReference>
<dbReference type="PANTHER" id="PTHR16166:SF93">
    <property type="entry name" value="INTERMEMBRANE LIPID TRANSFER PROTEIN VPS13"/>
    <property type="match status" value="1"/>
</dbReference>
<gene>
    <name evidence="3" type="ORF">VTK73DRAFT_5668</name>
</gene>
<dbReference type="PANTHER" id="PTHR16166">
    <property type="entry name" value="VACUOLAR PROTEIN SORTING-ASSOCIATED PROTEIN VPS13"/>
    <property type="match status" value="1"/>
</dbReference>
<name>A0ABR3V122_9PEZI</name>
<evidence type="ECO:0000313" key="4">
    <source>
        <dbReference type="Proteomes" id="UP001586593"/>
    </source>
</evidence>